<name>A0A7W9W8R4_ARMRO</name>
<dbReference type="Proteomes" id="UP000520814">
    <property type="component" value="Unassembled WGS sequence"/>
</dbReference>
<proteinExistence type="predicted"/>
<accession>A0A7W9W8R4</accession>
<gene>
    <name evidence="1" type="ORF">HNQ39_003682</name>
</gene>
<organism evidence="1 2">
    <name type="scientific">Armatimonas rosea</name>
    <dbReference type="NCBI Taxonomy" id="685828"/>
    <lineage>
        <taxon>Bacteria</taxon>
        <taxon>Bacillati</taxon>
        <taxon>Armatimonadota</taxon>
        <taxon>Armatimonadia</taxon>
        <taxon>Armatimonadales</taxon>
        <taxon>Armatimonadaceae</taxon>
        <taxon>Armatimonas</taxon>
    </lineage>
</organism>
<comment type="caution">
    <text evidence="1">The sequence shown here is derived from an EMBL/GenBank/DDBJ whole genome shotgun (WGS) entry which is preliminary data.</text>
</comment>
<dbReference type="AlphaFoldDB" id="A0A7W9W8R4"/>
<dbReference type="RefSeq" id="WP_184199750.1">
    <property type="nucleotide sequence ID" value="NZ_JACHGW010000003.1"/>
</dbReference>
<protein>
    <submittedName>
        <fullName evidence="1">Uncharacterized protein</fullName>
    </submittedName>
</protein>
<evidence type="ECO:0000313" key="2">
    <source>
        <dbReference type="Proteomes" id="UP000520814"/>
    </source>
</evidence>
<dbReference type="EMBL" id="JACHGW010000003">
    <property type="protein sequence ID" value="MBB6051872.1"/>
    <property type="molecule type" value="Genomic_DNA"/>
</dbReference>
<reference evidence="1 2" key="1">
    <citation type="submission" date="2020-08" db="EMBL/GenBank/DDBJ databases">
        <title>Genomic Encyclopedia of Type Strains, Phase IV (KMG-IV): sequencing the most valuable type-strain genomes for metagenomic binning, comparative biology and taxonomic classification.</title>
        <authorList>
            <person name="Goeker M."/>
        </authorList>
    </citation>
    <scope>NUCLEOTIDE SEQUENCE [LARGE SCALE GENOMIC DNA]</scope>
    <source>
        <strain evidence="1 2">DSM 23562</strain>
    </source>
</reference>
<sequence length="131" mass="14096">MSRIVHRQPIWTWSLVFLSTLLLTPSTAAVVLAALRQANVAMVPSESAVSPRRATTEEEEAIKAAAQSGRLKVIRLEPASEQNALAILAPTRATVALPELCAARQLYPTLTTTLRSAERLSYGSRAPPHAA</sequence>
<keyword evidence="2" id="KW-1185">Reference proteome</keyword>
<evidence type="ECO:0000313" key="1">
    <source>
        <dbReference type="EMBL" id="MBB6051872.1"/>
    </source>
</evidence>